<feature type="region of interest" description="Disordered" evidence="3">
    <location>
        <begin position="1"/>
        <end position="28"/>
    </location>
</feature>
<evidence type="ECO:0008006" key="6">
    <source>
        <dbReference type="Google" id="ProtNLM"/>
    </source>
</evidence>
<evidence type="ECO:0000256" key="3">
    <source>
        <dbReference type="SAM" id="MobiDB-lite"/>
    </source>
</evidence>
<dbReference type="PANTHER" id="PTHR30035">
    <property type="entry name" value="LIPOPROTEIN VACJ-RELATED"/>
    <property type="match status" value="1"/>
</dbReference>
<sequence>MDQAPEADTNDGFDQFEDEFGAPDKAEKSDPFEGFNRVMTSFNDRVYVYVLDPVARGWRFVVPEGGRKALGRFFDNLLYPLRLANNLLQAKVGNAAEETGRFVVNSTVGLLGLFDPAKDWLDWQAHEEDFGQTLGYWGVGPGPHLVLPFLGPSNLRDTFSLYPDWEMDPHTCAQAWEKGIPVSGVTCRNTVQSLGITVFKAVNNTSLHIGEYENLKKDAFDLYPFLRDVYEQNRIKKIAE</sequence>
<dbReference type="PRINTS" id="PR01805">
    <property type="entry name" value="VACJLIPOPROT"/>
</dbReference>
<name>A0A1F6GDD4_9PROT</name>
<dbReference type="PANTHER" id="PTHR30035:SF3">
    <property type="entry name" value="INTERMEMBRANE PHOSPHOLIPID TRANSPORT SYSTEM LIPOPROTEIN MLAA"/>
    <property type="match status" value="1"/>
</dbReference>
<comment type="similarity">
    <text evidence="1">Belongs to the MlaA family.</text>
</comment>
<dbReference type="AlphaFoldDB" id="A0A1F6GDD4"/>
<proteinExistence type="inferred from homology"/>
<dbReference type="Pfam" id="PF04333">
    <property type="entry name" value="MlaA"/>
    <property type="match status" value="1"/>
</dbReference>
<evidence type="ECO:0000313" key="4">
    <source>
        <dbReference type="EMBL" id="OGG96119.1"/>
    </source>
</evidence>
<dbReference type="STRING" id="1817772.A2527_12285"/>
<keyword evidence="2" id="KW-0732">Signal</keyword>
<dbReference type="InterPro" id="IPR007428">
    <property type="entry name" value="MlaA"/>
</dbReference>
<accession>A0A1F6GDD4</accession>
<gene>
    <name evidence="4" type="ORF">A2527_12285</name>
</gene>
<feature type="compositionally biased region" description="Acidic residues" evidence="3">
    <location>
        <begin position="8"/>
        <end position="21"/>
    </location>
</feature>
<evidence type="ECO:0000256" key="2">
    <source>
        <dbReference type="ARBA" id="ARBA00022729"/>
    </source>
</evidence>
<dbReference type="GO" id="GO:0016020">
    <property type="term" value="C:membrane"/>
    <property type="evidence" value="ECO:0007669"/>
    <property type="project" value="InterPro"/>
</dbReference>
<dbReference type="GO" id="GO:0120010">
    <property type="term" value="P:intermembrane phospholipid transfer"/>
    <property type="evidence" value="ECO:0007669"/>
    <property type="project" value="TreeGrafter"/>
</dbReference>
<reference evidence="4 5" key="1">
    <citation type="journal article" date="2016" name="Nat. Commun.">
        <title>Thousands of microbial genomes shed light on interconnected biogeochemical processes in an aquifer system.</title>
        <authorList>
            <person name="Anantharaman K."/>
            <person name="Brown C.T."/>
            <person name="Hug L.A."/>
            <person name="Sharon I."/>
            <person name="Castelle C.J."/>
            <person name="Probst A.J."/>
            <person name="Thomas B.C."/>
            <person name="Singh A."/>
            <person name="Wilkins M.J."/>
            <person name="Karaoz U."/>
            <person name="Brodie E.L."/>
            <person name="Williams K.H."/>
            <person name="Hubbard S.S."/>
            <person name="Banfield J.F."/>
        </authorList>
    </citation>
    <scope>NUCLEOTIDE SEQUENCE [LARGE SCALE GENOMIC DNA]</scope>
</reference>
<protein>
    <recommendedName>
        <fullName evidence="6">ABC transporter</fullName>
    </recommendedName>
</protein>
<evidence type="ECO:0000313" key="5">
    <source>
        <dbReference type="Proteomes" id="UP000178449"/>
    </source>
</evidence>
<evidence type="ECO:0000256" key="1">
    <source>
        <dbReference type="ARBA" id="ARBA00010634"/>
    </source>
</evidence>
<comment type="caution">
    <text evidence="4">The sequence shown here is derived from an EMBL/GenBank/DDBJ whole genome shotgun (WGS) entry which is preliminary data.</text>
</comment>
<dbReference type="EMBL" id="MFNE01000019">
    <property type="protein sequence ID" value="OGG96119.1"/>
    <property type="molecule type" value="Genomic_DNA"/>
</dbReference>
<organism evidence="4 5">
    <name type="scientific">Candidatus Lambdaproteobacteria bacterium RIFOXYD2_FULL_50_16</name>
    <dbReference type="NCBI Taxonomy" id="1817772"/>
    <lineage>
        <taxon>Bacteria</taxon>
        <taxon>Pseudomonadati</taxon>
        <taxon>Pseudomonadota</taxon>
        <taxon>Candidatus Lambdaproteobacteria</taxon>
    </lineage>
</organism>
<dbReference type="Proteomes" id="UP000178449">
    <property type="component" value="Unassembled WGS sequence"/>
</dbReference>